<dbReference type="SUPFAM" id="SSF109604">
    <property type="entry name" value="HD-domain/PDEase-like"/>
    <property type="match status" value="1"/>
</dbReference>
<dbReference type="InterPro" id="IPR003607">
    <property type="entry name" value="HD/PDEase_dom"/>
</dbReference>
<evidence type="ECO:0000259" key="2">
    <source>
        <dbReference type="Pfam" id="PF01966"/>
    </source>
</evidence>
<evidence type="ECO:0000313" key="4">
    <source>
        <dbReference type="Proteomes" id="UP001312865"/>
    </source>
</evidence>
<comment type="caution">
    <text evidence="3">The sequence shown here is derived from an EMBL/GenBank/DDBJ whole genome shotgun (WGS) entry which is preliminary data.</text>
</comment>
<dbReference type="InterPro" id="IPR006674">
    <property type="entry name" value="HD_domain"/>
</dbReference>
<dbReference type="InterPro" id="IPR027417">
    <property type="entry name" value="P-loop_NTPase"/>
</dbReference>
<reference evidence="3 4" key="1">
    <citation type="journal article" date="2018" name="J. Microbiol.">
        <title>Bacillus spongiae sp. nov., isolated from sponge of Jeju Island.</title>
        <authorList>
            <person name="Lee G.E."/>
            <person name="Im W.T."/>
            <person name="Park J.S."/>
        </authorList>
    </citation>
    <scope>NUCLEOTIDE SEQUENCE [LARGE SCALE GENOMIC DNA]</scope>
    <source>
        <strain evidence="3 4">135PIL107-10</strain>
    </source>
</reference>
<keyword evidence="4" id="KW-1185">Reference proteome</keyword>
<dbReference type="Gene3D" id="1.10.3090.10">
    <property type="entry name" value="cca-adding enzyme, domain 2"/>
    <property type="match status" value="1"/>
</dbReference>
<feature type="domain" description="HD" evidence="2">
    <location>
        <begin position="197"/>
        <end position="307"/>
    </location>
</feature>
<organism evidence="3 4">
    <name type="scientific">Bacillus spongiae</name>
    <dbReference type="NCBI Taxonomy" id="2683610"/>
    <lineage>
        <taxon>Bacteria</taxon>
        <taxon>Bacillati</taxon>
        <taxon>Bacillota</taxon>
        <taxon>Bacilli</taxon>
        <taxon>Bacillales</taxon>
        <taxon>Bacillaceae</taxon>
        <taxon>Bacillus</taxon>
    </lineage>
</organism>
<proteinExistence type="predicted"/>
<name>A0ABU8HCC5_9BACI</name>
<sequence length="327" mass="37889">MSTFIMLMGLPAGGKSTFAHQLSNIHDAVILSSDDMRKELLGDAKIQADHQMIFSELNRRANDYLSQGKTVIYDSTNLNRKRRKHLINHVINANNKVCYYINSQLETCIRRDAKRSRTVGNEVIKRMYKNLHIPVVNEGWDDVRFVYESNDTSIDDQKTRIKQCLFDGPNHDDLMEALMKLIPEFKVIYNLSQDSSYHSFSVSRHTYYAYKHVLDHYTGVNKLEMLWASLFHDLGKGFCKSFRNYKGEETRYANFIGHEFVSSQLAAHYLNSLGYSQQFIFSVVTLVQFHMVPLNASEKKMKETEKLIGSELYDDLLFLHEADTLAK</sequence>
<evidence type="ECO:0000256" key="1">
    <source>
        <dbReference type="ARBA" id="ARBA00022741"/>
    </source>
</evidence>
<dbReference type="RefSeq" id="WP_336586313.1">
    <property type="nucleotide sequence ID" value="NZ_JBBAXC010000005.1"/>
</dbReference>
<dbReference type="Proteomes" id="UP001312865">
    <property type="component" value="Unassembled WGS sequence"/>
</dbReference>
<keyword evidence="1" id="KW-0547">Nucleotide-binding</keyword>
<protein>
    <submittedName>
        <fullName evidence="3">AAA family ATPase</fullName>
    </submittedName>
</protein>
<dbReference type="InterPro" id="IPR050124">
    <property type="entry name" value="tRNA_CCA-adding_enzyme"/>
</dbReference>
<accession>A0ABU8HCC5</accession>
<dbReference type="CDD" id="cd00077">
    <property type="entry name" value="HDc"/>
    <property type="match status" value="1"/>
</dbReference>
<dbReference type="Pfam" id="PF13671">
    <property type="entry name" value="AAA_33"/>
    <property type="match status" value="1"/>
</dbReference>
<dbReference type="EMBL" id="JBBAXC010000005">
    <property type="protein sequence ID" value="MEI5906871.1"/>
    <property type="molecule type" value="Genomic_DNA"/>
</dbReference>
<evidence type="ECO:0000313" key="3">
    <source>
        <dbReference type="EMBL" id="MEI5906871.1"/>
    </source>
</evidence>
<dbReference type="Pfam" id="PF01966">
    <property type="entry name" value="HD"/>
    <property type="match status" value="1"/>
</dbReference>
<dbReference type="PANTHER" id="PTHR47545">
    <property type="entry name" value="MULTIFUNCTIONAL CCA PROTEIN"/>
    <property type="match status" value="1"/>
</dbReference>
<dbReference type="Gene3D" id="3.40.50.300">
    <property type="entry name" value="P-loop containing nucleotide triphosphate hydrolases"/>
    <property type="match status" value="1"/>
</dbReference>
<gene>
    <name evidence="3" type="ORF">WAK64_07340</name>
</gene>
<dbReference type="SUPFAM" id="SSF52540">
    <property type="entry name" value="P-loop containing nucleoside triphosphate hydrolases"/>
    <property type="match status" value="1"/>
</dbReference>